<dbReference type="AlphaFoldDB" id="A0A368SZG4"/>
<dbReference type="InterPro" id="IPR050268">
    <property type="entry name" value="NADH-dep_flavin_reductase"/>
</dbReference>
<dbReference type="PANTHER" id="PTHR30466">
    <property type="entry name" value="FLAVIN REDUCTASE"/>
    <property type="match status" value="1"/>
</dbReference>
<dbReference type="InterPro" id="IPR002563">
    <property type="entry name" value="Flavin_Rdtase-like_dom"/>
</dbReference>
<dbReference type="SMART" id="SM00903">
    <property type="entry name" value="Flavin_Reduct"/>
    <property type="match status" value="1"/>
</dbReference>
<evidence type="ECO:0000313" key="4">
    <source>
        <dbReference type="Proteomes" id="UP000253318"/>
    </source>
</evidence>
<gene>
    <name evidence="3" type="ORF">DEF24_23835</name>
</gene>
<evidence type="ECO:0000256" key="1">
    <source>
        <dbReference type="ARBA" id="ARBA00023002"/>
    </source>
</evidence>
<proteinExistence type="predicted"/>
<dbReference type="SUPFAM" id="SSF50475">
    <property type="entry name" value="FMN-binding split barrel"/>
    <property type="match status" value="1"/>
</dbReference>
<name>A0A368SZG4_9ACTN</name>
<dbReference type="OrthoDB" id="9792858at2"/>
<organism evidence="3 4">
    <name type="scientific">Marinitenerispora sediminis</name>
    <dbReference type="NCBI Taxonomy" id="1931232"/>
    <lineage>
        <taxon>Bacteria</taxon>
        <taxon>Bacillati</taxon>
        <taxon>Actinomycetota</taxon>
        <taxon>Actinomycetes</taxon>
        <taxon>Streptosporangiales</taxon>
        <taxon>Nocardiopsidaceae</taxon>
        <taxon>Marinitenerispora</taxon>
    </lineage>
</organism>
<evidence type="ECO:0000259" key="2">
    <source>
        <dbReference type="SMART" id="SM00903"/>
    </source>
</evidence>
<protein>
    <submittedName>
        <fullName evidence="3">Flavin reductase</fullName>
    </submittedName>
</protein>
<accession>A0A368SZG4</accession>
<evidence type="ECO:0000313" key="3">
    <source>
        <dbReference type="EMBL" id="RCV50835.1"/>
    </source>
</evidence>
<keyword evidence="1" id="KW-0560">Oxidoreductase</keyword>
<dbReference type="GO" id="GO:0042602">
    <property type="term" value="F:riboflavin reductase (NADPH) activity"/>
    <property type="evidence" value="ECO:0007669"/>
    <property type="project" value="TreeGrafter"/>
</dbReference>
<dbReference type="PANTHER" id="PTHR30466:SF1">
    <property type="entry name" value="FMN REDUCTASE (NADH) RUTF"/>
    <property type="match status" value="1"/>
</dbReference>
<keyword evidence="4" id="KW-1185">Reference proteome</keyword>
<dbReference type="Proteomes" id="UP000253318">
    <property type="component" value="Unassembled WGS sequence"/>
</dbReference>
<dbReference type="Pfam" id="PF01613">
    <property type="entry name" value="Flavin_Reduct"/>
    <property type="match status" value="1"/>
</dbReference>
<sequence>MSPDGFRHALAGHPAGVVVVTAQAGGEPVGLTASSFTSVSLRPPLVSFYVADGSSTWPRLRGAGRFAVNLLAEDQSALAARFASREADRFGAPTAWRTGPHGTPLLDGATAHLICRTHEIRALGDHWLVVGRVAGAEVHRTDAPLLYHRGTFGAFRRHG</sequence>
<comment type="caution">
    <text evidence="3">The sequence shown here is derived from an EMBL/GenBank/DDBJ whole genome shotgun (WGS) entry which is preliminary data.</text>
</comment>
<dbReference type="GO" id="GO:0010181">
    <property type="term" value="F:FMN binding"/>
    <property type="evidence" value="ECO:0007669"/>
    <property type="project" value="InterPro"/>
</dbReference>
<feature type="domain" description="Flavin reductase like" evidence="2">
    <location>
        <begin position="10"/>
        <end position="154"/>
    </location>
</feature>
<reference evidence="3 4" key="1">
    <citation type="submission" date="2018-04" db="EMBL/GenBank/DDBJ databases">
        <title>Novel actinobacteria from marine sediment.</title>
        <authorList>
            <person name="Ng Z.Y."/>
            <person name="Tan G.Y.A."/>
        </authorList>
    </citation>
    <scope>NUCLEOTIDE SEQUENCE [LARGE SCALE GENOMIC DNA]</scope>
    <source>
        <strain evidence="3 4">TPS81</strain>
    </source>
</reference>
<dbReference type="EMBL" id="QEIN01000270">
    <property type="protein sequence ID" value="RCV50835.1"/>
    <property type="molecule type" value="Genomic_DNA"/>
</dbReference>
<dbReference type="Gene3D" id="2.30.110.10">
    <property type="entry name" value="Electron Transport, Fmn-binding Protein, Chain A"/>
    <property type="match status" value="1"/>
</dbReference>
<dbReference type="InterPro" id="IPR012349">
    <property type="entry name" value="Split_barrel_FMN-bd"/>
</dbReference>